<accession>N0E2S9</accession>
<evidence type="ECO:0000313" key="2">
    <source>
        <dbReference type="Proteomes" id="UP000013167"/>
    </source>
</evidence>
<keyword evidence="2" id="KW-1185">Reference proteome</keyword>
<dbReference type="eggNOG" id="COG2345">
    <property type="taxonomic scope" value="Bacteria"/>
</dbReference>
<dbReference type="OrthoDB" id="3399802at2"/>
<dbReference type="AlphaFoldDB" id="N0E2S9"/>
<dbReference type="STRING" id="1193181.BN10_850012"/>
<dbReference type="Proteomes" id="UP000013167">
    <property type="component" value="Unassembled WGS sequence"/>
</dbReference>
<comment type="caution">
    <text evidence="1">The sequence shown here is derived from an EMBL/GenBank/DDBJ whole genome shotgun (WGS) entry which is preliminary data.</text>
</comment>
<name>N0E2S9_9MICO</name>
<sequence length="74" mass="7752">MLTDLGFGPEVGPGDEVRLRTCPILESATTNPDVICSVHHGLVEGIRGALGRDEGTVGLEPFALPGACRLTLPR</sequence>
<gene>
    <name evidence="1" type="ORF">BN10_850012</name>
</gene>
<reference evidence="1 2" key="1">
    <citation type="journal article" date="2013" name="ISME J.">
        <title>A metabolic model for members of the genus Tetrasphaera involved in enhanced biological phosphorus removal.</title>
        <authorList>
            <person name="Kristiansen R."/>
            <person name="Nguyen H.T.T."/>
            <person name="Saunders A.M."/>
            <person name="Nielsen J.L."/>
            <person name="Wimmer R."/>
            <person name="Le V.Q."/>
            <person name="McIlroy S.J."/>
            <person name="Petrovski S."/>
            <person name="Seviour R.J."/>
            <person name="Calteau A."/>
            <person name="Nielsen K.L."/>
            <person name="Nielsen P.H."/>
        </authorList>
    </citation>
    <scope>NUCLEOTIDE SEQUENCE [LARGE SCALE GENOMIC DNA]</scope>
    <source>
        <strain evidence="1 2">Lp2</strain>
    </source>
</reference>
<dbReference type="HOGENOM" id="CLU_2686566_0_0_11"/>
<organism evidence="1 2">
    <name type="scientific">Phycicoccus elongatus Lp2</name>
    <dbReference type="NCBI Taxonomy" id="1193181"/>
    <lineage>
        <taxon>Bacteria</taxon>
        <taxon>Bacillati</taxon>
        <taxon>Actinomycetota</taxon>
        <taxon>Actinomycetes</taxon>
        <taxon>Micrococcales</taxon>
        <taxon>Intrasporangiaceae</taxon>
        <taxon>Phycicoccus</taxon>
    </lineage>
</organism>
<proteinExistence type="predicted"/>
<evidence type="ECO:0000313" key="1">
    <source>
        <dbReference type="EMBL" id="CCH71253.1"/>
    </source>
</evidence>
<protein>
    <submittedName>
        <fullName evidence="1">Transcriptional regulator</fullName>
    </submittedName>
</protein>
<dbReference type="EMBL" id="CAIZ01000158">
    <property type="protein sequence ID" value="CCH71253.1"/>
    <property type="molecule type" value="Genomic_DNA"/>
</dbReference>